<organism evidence="6 7">
    <name type="scientific">Paenibacillus amylolyticus</name>
    <dbReference type="NCBI Taxonomy" id="1451"/>
    <lineage>
        <taxon>Bacteria</taxon>
        <taxon>Bacillati</taxon>
        <taxon>Bacillota</taxon>
        <taxon>Bacilli</taxon>
        <taxon>Bacillales</taxon>
        <taxon>Paenibacillaceae</taxon>
        <taxon>Paenibacillus</taxon>
    </lineage>
</organism>
<comment type="caution">
    <text evidence="6">The sequence shown here is derived from an EMBL/GenBank/DDBJ whole genome shotgun (WGS) entry which is preliminary data.</text>
</comment>
<dbReference type="InterPro" id="IPR020449">
    <property type="entry name" value="Tscrpt_reg_AraC-type_HTH"/>
</dbReference>
<dbReference type="SMART" id="SM00342">
    <property type="entry name" value="HTH_ARAC"/>
    <property type="match status" value="1"/>
</dbReference>
<evidence type="ECO:0000256" key="3">
    <source>
        <dbReference type="ARBA" id="ARBA00023163"/>
    </source>
</evidence>
<reference evidence="6 7" key="1">
    <citation type="journal article" date="2016" name="Genome Announc.">
        <title>Draft Genome Sequence of Paenibacillus amylolyticus Heshi-A3, Isolated from Fermented Rice Bran in a Japanese Fermented Seafood Dish.</title>
        <authorList>
            <person name="Akuzawa S."/>
            <person name="Nagaoka J."/>
            <person name="Kanekatsu M."/>
            <person name="Kubota E."/>
            <person name="Ohtake R."/>
            <person name="Suzuki T."/>
            <person name="Kanesaki Y."/>
        </authorList>
    </citation>
    <scope>NUCLEOTIDE SEQUENCE [LARGE SCALE GENOMIC DNA]</scope>
    <source>
        <strain evidence="6 7">Heshi-A3</strain>
    </source>
</reference>
<evidence type="ECO:0000313" key="6">
    <source>
        <dbReference type="EMBL" id="GAS81374.1"/>
    </source>
</evidence>
<dbReference type="AlphaFoldDB" id="A0A100VKD0"/>
<dbReference type="Proteomes" id="UP000069697">
    <property type="component" value="Unassembled WGS sequence"/>
</dbReference>
<evidence type="ECO:0000256" key="4">
    <source>
        <dbReference type="SAM" id="Phobius"/>
    </source>
</evidence>
<keyword evidence="4" id="KW-0472">Membrane</keyword>
<keyword evidence="3" id="KW-0804">Transcription</keyword>
<evidence type="ECO:0000259" key="5">
    <source>
        <dbReference type="PROSITE" id="PS01124"/>
    </source>
</evidence>
<dbReference type="PROSITE" id="PS01124">
    <property type="entry name" value="HTH_ARAC_FAMILY_2"/>
    <property type="match status" value="1"/>
</dbReference>
<dbReference type="InterPro" id="IPR018060">
    <property type="entry name" value="HTH_AraC"/>
</dbReference>
<evidence type="ECO:0000256" key="1">
    <source>
        <dbReference type="ARBA" id="ARBA00023015"/>
    </source>
</evidence>
<dbReference type="RefSeq" id="WP_062834087.1">
    <property type="nucleotide sequence ID" value="NZ_BCNV01000001.1"/>
</dbReference>
<proteinExistence type="predicted"/>
<dbReference type="PROSITE" id="PS00041">
    <property type="entry name" value="HTH_ARAC_FAMILY_1"/>
    <property type="match status" value="1"/>
</dbReference>
<sequence>MPEYRKTIFIKFILSYTVLSVVLIGIMGGYWYTQANEMMEDEIAKDNKNRLISAKDYIEQTILKKYEDNLQNKALSIRFIQNNFNLNLLLTKSWEGNLSRIASFRQELEFYRIENEGLTNVTVYFPANHYVVDASNFHMKSDTSEDAAFILKLNEVKPKEWLLRTLADGSKVMTYVIKLPYETPGVPTMGYFFMDVGVEYLQTAASRILSSPADQLYIFDSSGKELLHTGEYNEALGGLLQNTIHNRQSGEQIIEGAEGKAVLSYLESANSQQDWTYAMYRPMNSFVLSSEQLKNSLVISCGVVVLFGLLLSFIFSKQLYIPLKRLMMQIKGLHTTSAVTSLGNEYAFIGNTFHLMEEKIVNLETQARKNDLKNLLLGVSLEIEAEQFIQPGYHYCTVYLRIPEEGSTGLKIRYEKMNRSLHSIFVPLNENEAAIIYYISPDEQDAENRIMADLQAAQHSAEHDSRFGAAIGSRVDHPEALADSYQMAKQASRYHFLYGKDAIVAYSRVLEMSTAPYLFQYDHFKNALQAGDQQAVADFINHFLEVLQDGHMQIETAELAVLQLIMQLYQSVLELKLQHFLPHANIFDELKKDTLIETVEGIRRLCMQITEHLKYAGNHAHTDVIRTLKVYIADHLHEELSLQILSKEVSLAPAYISTLFSEGTKESFTEYVTRLRLEKAADLLRDQPRLAVSVIATQVGYRNPQYFHSKFKSRYGVTPVQYRNSQLAALDSLSLDKE</sequence>
<protein>
    <submittedName>
        <fullName evidence="6">AraC family transcriptional regulator</fullName>
    </submittedName>
</protein>
<keyword evidence="4" id="KW-1133">Transmembrane helix</keyword>
<gene>
    <name evidence="6" type="ORF">PAHA3_1448</name>
</gene>
<keyword evidence="2" id="KW-0238">DNA-binding</keyword>
<keyword evidence="4" id="KW-0812">Transmembrane</keyword>
<evidence type="ECO:0000313" key="7">
    <source>
        <dbReference type="Proteomes" id="UP000069697"/>
    </source>
</evidence>
<evidence type="ECO:0000256" key="2">
    <source>
        <dbReference type="ARBA" id="ARBA00023125"/>
    </source>
</evidence>
<accession>A0A100VKD0</accession>
<dbReference type="EMBL" id="BCNV01000001">
    <property type="protein sequence ID" value="GAS81374.1"/>
    <property type="molecule type" value="Genomic_DNA"/>
</dbReference>
<dbReference type="GO" id="GO:0043565">
    <property type="term" value="F:sequence-specific DNA binding"/>
    <property type="evidence" value="ECO:0007669"/>
    <property type="project" value="InterPro"/>
</dbReference>
<dbReference type="SUPFAM" id="SSF46689">
    <property type="entry name" value="Homeodomain-like"/>
    <property type="match status" value="1"/>
</dbReference>
<dbReference type="Gene3D" id="1.10.10.60">
    <property type="entry name" value="Homeodomain-like"/>
    <property type="match status" value="2"/>
</dbReference>
<dbReference type="InterPro" id="IPR009057">
    <property type="entry name" value="Homeodomain-like_sf"/>
</dbReference>
<reference evidence="7" key="2">
    <citation type="submission" date="2016-01" db="EMBL/GenBank/DDBJ databases">
        <title>Draft Genome Sequence of Paenibacillus amylolyticus Heshi-A3 that Was Isolated from Fermented Rice Bran with Aging Salted Mackerel, Which Was Named Heshiko as Traditional Fermented Seafood in Japan.</title>
        <authorList>
            <person name="Akuzawa S."/>
            <person name="Nakagawa J."/>
            <person name="Kanekatsu T."/>
            <person name="Kubota E."/>
            <person name="Ohtake R."/>
            <person name="Suzuki T."/>
            <person name="Kanesaki Y."/>
        </authorList>
    </citation>
    <scope>NUCLEOTIDE SEQUENCE [LARGE SCALE GENOMIC DNA]</scope>
    <source>
        <strain evidence="7">Heshi-A3</strain>
    </source>
</reference>
<keyword evidence="1" id="KW-0805">Transcription regulation</keyword>
<feature type="domain" description="HTH araC/xylS-type" evidence="5">
    <location>
        <begin position="626"/>
        <end position="725"/>
    </location>
</feature>
<feature type="transmembrane region" description="Helical" evidence="4">
    <location>
        <begin position="12"/>
        <end position="32"/>
    </location>
</feature>
<dbReference type="GO" id="GO:0003700">
    <property type="term" value="F:DNA-binding transcription factor activity"/>
    <property type="evidence" value="ECO:0007669"/>
    <property type="project" value="InterPro"/>
</dbReference>
<dbReference type="PANTHER" id="PTHR43280:SF2">
    <property type="entry name" value="HTH-TYPE TRANSCRIPTIONAL REGULATOR EXSA"/>
    <property type="match status" value="1"/>
</dbReference>
<dbReference type="InterPro" id="IPR018062">
    <property type="entry name" value="HTH_AraC-typ_CS"/>
</dbReference>
<dbReference type="Pfam" id="PF12833">
    <property type="entry name" value="HTH_18"/>
    <property type="match status" value="1"/>
</dbReference>
<dbReference type="PANTHER" id="PTHR43280">
    <property type="entry name" value="ARAC-FAMILY TRANSCRIPTIONAL REGULATOR"/>
    <property type="match status" value="1"/>
</dbReference>
<name>A0A100VKD0_PAEAM</name>
<dbReference type="PRINTS" id="PR00032">
    <property type="entry name" value="HTHARAC"/>
</dbReference>